<dbReference type="GO" id="GO:0004066">
    <property type="term" value="F:asparagine synthase (glutamine-hydrolyzing) activity"/>
    <property type="evidence" value="ECO:0007669"/>
    <property type="project" value="InterPro"/>
</dbReference>
<evidence type="ECO:0000256" key="2">
    <source>
        <dbReference type="ARBA" id="ARBA00022741"/>
    </source>
</evidence>
<dbReference type="EMBL" id="UINC01021627">
    <property type="protein sequence ID" value="SVA89573.1"/>
    <property type="molecule type" value="Genomic_DNA"/>
</dbReference>
<dbReference type="PIRSF" id="PIRSF001589">
    <property type="entry name" value="Asn_synthetase_glu-h"/>
    <property type="match status" value="1"/>
</dbReference>
<dbReference type="Gene3D" id="3.60.20.10">
    <property type="entry name" value="Glutamine Phosphoribosylpyrophosphate, subunit 1, domain 1"/>
    <property type="match status" value="1"/>
</dbReference>
<feature type="domain" description="Glutamine amidotransferase type-2" evidence="5">
    <location>
        <begin position="2"/>
        <end position="208"/>
    </location>
</feature>
<keyword evidence="4" id="KW-0315">Glutamine amidotransferase</keyword>
<reference evidence="6" key="1">
    <citation type="submission" date="2018-05" db="EMBL/GenBank/DDBJ databases">
        <authorList>
            <person name="Lanie J.A."/>
            <person name="Ng W.-L."/>
            <person name="Kazmierczak K.M."/>
            <person name="Andrzejewski T.M."/>
            <person name="Davidsen T.M."/>
            <person name="Wayne K.J."/>
            <person name="Tettelin H."/>
            <person name="Glass J.I."/>
            <person name="Rusch D."/>
            <person name="Podicherti R."/>
            <person name="Tsui H.-C.T."/>
            <person name="Winkler M.E."/>
        </authorList>
    </citation>
    <scope>NUCLEOTIDE SEQUENCE</scope>
</reference>
<keyword evidence="2" id="KW-0547">Nucleotide-binding</keyword>
<feature type="non-terminal residue" evidence="6">
    <location>
        <position position="449"/>
    </location>
</feature>
<evidence type="ECO:0000256" key="1">
    <source>
        <dbReference type="ARBA" id="ARBA00005752"/>
    </source>
</evidence>
<evidence type="ECO:0000256" key="3">
    <source>
        <dbReference type="ARBA" id="ARBA00022840"/>
    </source>
</evidence>
<dbReference type="PROSITE" id="PS51278">
    <property type="entry name" value="GATASE_TYPE_2"/>
    <property type="match status" value="1"/>
</dbReference>
<dbReference type="InterPro" id="IPR014729">
    <property type="entry name" value="Rossmann-like_a/b/a_fold"/>
</dbReference>
<dbReference type="InterPro" id="IPR033738">
    <property type="entry name" value="AsnB_N"/>
</dbReference>
<dbReference type="Gene3D" id="3.40.50.620">
    <property type="entry name" value="HUPs"/>
    <property type="match status" value="1"/>
</dbReference>
<evidence type="ECO:0000256" key="4">
    <source>
        <dbReference type="ARBA" id="ARBA00022962"/>
    </source>
</evidence>
<dbReference type="NCBIfam" id="TIGR01536">
    <property type="entry name" value="asn_synth_AEB"/>
    <property type="match status" value="1"/>
</dbReference>
<dbReference type="InterPro" id="IPR006426">
    <property type="entry name" value="Asn_synth_AEB"/>
</dbReference>
<keyword evidence="3" id="KW-0067">ATP-binding</keyword>
<organism evidence="6">
    <name type="scientific">marine metagenome</name>
    <dbReference type="NCBI Taxonomy" id="408172"/>
    <lineage>
        <taxon>unclassified sequences</taxon>
        <taxon>metagenomes</taxon>
        <taxon>ecological metagenomes</taxon>
    </lineage>
</organism>
<proteinExistence type="inferred from homology"/>
<evidence type="ECO:0000313" key="6">
    <source>
        <dbReference type="EMBL" id="SVA89573.1"/>
    </source>
</evidence>
<dbReference type="InterPro" id="IPR001962">
    <property type="entry name" value="Asn_synthase"/>
</dbReference>
<dbReference type="CDD" id="cd01991">
    <property type="entry name" value="Asn_synthase_B_C"/>
    <property type="match status" value="1"/>
</dbReference>
<sequence>MCGITGLVNYEDNALLHDMCNLLKHRGPDSDGFFEDKNVSLGIRRLSIIDIEGGNQPISNEDGKIWTIFNGEIYNYQSLQDGLKSKGHKFKTNSDTETIVHAYEEYDLDFVNHLRGMFAIAIWDEKKNRIILVRDRLGVKPLYYHIKNNKLLFASELKVLLEHHEINPTINHNAISDYLTYLYVPAPETIFNEIKKLRPAEMLVFNLDGNFFTKRYWNVEFQNSNQDEGDYAKQLRNLLEESIDLRMVSDVPVGILLSSGIDSSLVATLATKKSDDKLNTYTVGFEDITDSSYDELKESKDMANILGTDHHEIIVNSNDAFKLLDKVSWYLDEPFGNPTTTLNYIISEFASRTSKVVLSGVGGDEMFGGYPKYKALKIFEDFGKFPKSFVKKFGTVFQKIPDKTSESVVKGKIFFDSWKDEPEDQYFSLVSYFKENDKQKLLNFKALPS</sequence>
<gene>
    <name evidence="6" type="ORF">METZ01_LOCUS142427</name>
</gene>
<dbReference type="SUPFAM" id="SSF56235">
    <property type="entry name" value="N-terminal nucleophile aminohydrolases (Ntn hydrolases)"/>
    <property type="match status" value="1"/>
</dbReference>
<dbReference type="Pfam" id="PF00733">
    <property type="entry name" value="Asn_synthase"/>
    <property type="match status" value="1"/>
</dbReference>
<dbReference type="AlphaFoldDB" id="A0A381ZLE4"/>
<name>A0A381ZLE4_9ZZZZ</name>
<dbReference type="PANTHER" id="PTHR43284:SF1">
    <property type="entry name" value="ASPARAGINE SYNTHETASE"/>
    <property type="match status" value="1"/>
</dbReference>
<dbReference type="GO" id="GO:0005524">
    <property type="term" value="F:ATP binding"/>
    <property type="evidence" value="ECO:0007669"/>
    <property type="project" value="UniProtKB-KW"/>
</dbReference>
<evidence type="ECO:0000259" key="5">
    <source>
        <dbReference type="PROSITE" id="PS51278"/>
    </source>
</evidence>
<dbReference type="GO" id="GO:0006529">
    <property type="term" value="P:asparagine biosynthetic process"/>
    <property type="evidence" value="ECO:0007669"/>
    <property type="project" value="InterPro"/>
</dbReference>
<dbReference type="GO" id="GO:0005829">
    <property type="term" value="C:cytosol"/>
    <property type="evidence" value="ECO:0007669"/>
    <property type="project" value="TreeGrafter"/>
</dbReference>
<dbReference type="Pfam" id="PF13537">
    <property type="entry name" value="GATase_7"/>
    <property type="match status" value="1"/>
</dbReference>
<dbReference type="InterPro" id="IPR029055">
    <property type="entry name" value="Ntn_hydrolases_N"/>
</dbReference>
<dbReference type="SUPFAM" id="SSF52402">
    <property type="entry name" value="Adenine nucleotide alpha hydrolases-like"/>
    <property type="match status" value="1"/>
</dbReference>
<protein>
    <recommendedName>
        <fullName evidence="5">Glutamine amidotransferase type-2 domain-containing protein</fullName>
    </recommendedName>
</protein>
<dbReference type="PANTHER" id="PTHR43284">
    <property type="entry name" value="ASPARAGINE SYNTHETASE (GLUTAMINE-HYDROLYZING)"/>
    <property type="match status" value="1"/>
</dbReference>
<dbReference type="InterPro" id="IPR051786">
    <property type="entry name" value="ASN_synthetase/amidase"/>
</dbReference>
<dbReference type="CDD" id="cd00712">
    <property type="entry name" value="AsnB"/>
    <property type="match status" value="1"/>
</dbReference>
<accession>A0A381ZLE4</accession>
<dbReference type="InterPro" id="IPR017932">
    <property type="entry name" value="GATase_2_dom"/>
</dbReference>
<comment type="similarity">
    <text evidence="1">Belongs to the asparagine synthetase family.</text>
</comment>